<name>A0A0F3KU40_9GAMM</name>
<protein>
    <recommendedName>
        <fullName evidence="3">XRE family transcriptional regulator</fullName>
    </recommendedName>
</protein>
<reference evidence="1 2" key="1">
    <citation type="submission" date="2015-03" db="EMBL/GenBank/DDBJ databases">
        <title>Draft genome sequence of Luteibacter yeojuensis strain SU11.</title>
        <authorList>
            <person name="Sulaiman J."/>
            <person name="Priya K."/>
            <person name="Chan K.-G."/>
        </authorList>
    </citation>
    <scope>NUCLEOTIDE SEQUENCE [LARGE SCALE GENOMIC DNA]</scope>
    <source>
        <strain evidence="1 2">SU11</strain>
    </source>
</reference>
<comment type="caution">
    <text evidence="1">The sequence shown here is derived from an EMBL/GenBank/DDBJ whole genome shotgun (WGS) entry which is preliminary data.</text>
</comment>
<keyword evidence="2" id="KW-1185">Reference proteome</keyword>
<dbReference type="AlphaFoldDB" id="A0A0F3KU40"/>
<dbReference type="EMBL" id="JZRB01000018">
    <property type="protein sequence ID" value="KJV34785.1"/>
    <property type="molecule type" value="Genomic_DNA"/>
</dbReference>
<proteinExistence type="predicted"/>
<dbReference type="Proteomes" id="UP000033651">
    <property type="component" value="Unassembled WGS sequence"/>
</dbReference>
<accession>A0A0F3KU40</accession>
<sequence length="84" mass="9579">MSQAFSNLQRCRHVNLRRLLLQLDREGLNSWLAQSDLLGLTQPAVLKRMVAGSCIADDVAREIEWSLHRPSGWLDRIAAEPLDR</sequence>
<dbReference type="PATRIC" id="fig|345309.4.peg.1102"/>
<evidence type="ECO:0000313" key="2">
    <source>
        <dbReference type="Proteomes" id="UP000033651"/>
    </source>
</evidence>
<gene>
    <name evidence="1" type="ORF">VI08_09365</name>
</gene>
<evidence type="ECO:0000313" key="1">
    <source>
        <dbReference type="EMBL" id="KJV34785.1"/>
    </source>
</evidence>
<evidence type="ECO:0008006" key="3">
    <source>
        <dbReference type="Google" id="ProtNLM"/>
    </source>
</evidence>
<organism evidence="1 2">
    <name type="scientific">Luteibacter yeojuensis</name>
    <dbReference type="NCBI Taxonomy" id="345309"/>
    <lineage>
        <taxon>Bacteria</taxon>
        <taxon>Pseudomonadati</taxon>
        <taxon>Pseudomonadota</taxon>
        <taxon>Gammaproteobacteria</taxon>
        <taxon>Lysobacterales</taxon>
        <taxon>Rhodanobacteraceae</taxon>
        <taxon>Luteibacter</taxon>
    </lineage>
</organism>